<organism evidence="8 9">
    <name type="scientific">Clostridium estertheticum</name>
    <dbReference type="NCBI Taxonomy" id="238834"/>
    <lineage>
        <taxon>Bacteria</taxon>
        <taxon>Bacillati</taxon>
        <taxon>Bacillota</taxon>
        <taxon>Clostridia</taxon>
        <taxon>Eubacteriales</taxon>
        <taxon>Clostridiaceae</taxon>
        <taxon>Clostridium</taxon>
    </lineage>
</organism>
<keyword evidence="4 5" id="KW-0326">Glycosidase</keyword>
<dbReference type="PANTHER" id="PTHR43101">
    <property type="entry name" value="BETA-FRUCTOSIDASE"/>
    <property type="match status" value="1"/>
</dbReference>
<dbReference type="EC" id="3.2.1.26" evidence="2"/>
<dbReference type="SUPFAM" id="SSF75005">
    <property type="entry name" value="Arabinanase/levansucrase/invertase"/>
    <property type="match status" value="1"/>
</dbReference>
<dbReference type="Pfam" id="PF08244">
    <property type="entry name" value="Glyco_hydro_32C"/>
    <property type="match status" value="1"/>
</dbReference>
<evidence type="ECO:0000259" key="7">
    <source>
        <dbReference type="Pfam" id="PF08244"/>
    </source>
</evidence>
<feature type="domain" description="Glycosyl hydrolase family 32 C-terminal" evidence="7">
    <location>
        <begin position="323"/>
        <end position="457"/>
    </location>
</feature>
<evidence type="ECO:0000256" key="3">
    <source>
        <dbReference type="ARBA" id="ARBA00022801"/>
    </source>
</evidence>
<dbReference type="PROSITE" id="PS00609">
    <property type="entry name" value="GLYCOSYL_HYDROL_F32"/>
    <property type="match status" value="1"/>
</dbReference>
<sequence length="463" mass="54153">MDLYKPQYHFMPDKNWMNDPNGPIYYKGKYHLFYQYNPNDYHWGTMHWGHAISEDLIHWKHLPIALSPSNELGETHCFSGCTVINNDGIPTIFYTSIGENERDAKNGAQQWMAVSHDDMLTWEKCDSNPVLKLNIHGEMDIKEWRDPFVWKENEVWYMVLGGGYKEKGCVLIYNSFDLKNWKFLNKMYEDPDFKFLECPNMLKFGEKYVLVYSPSDIVRYHVGTLNEDFTFTSEYEGILDNSGWEGFYAPNTLIDRIGRKIMWGWMTEGSRGEFDGANGWSGAQSIPRVLTLDSHNSLKMEPLPEYEMLRYDEKSYENIVIFKNKMIFEKRGRALEIELEIKINGDEDFSLNVLESPNEEEKTTIRYDAVAGEIFVDRSNSSNSEKVHKTILRSSLKKENGQLLTIRVFVDYSIIEVFADSEICLSTRIYPILESSENVSLELNKGNKLNIEKLNLWRMKSIW</sequence>
<evidence type="ECO:0000256" key="5">
    <source>
        <dbReference type="RuleBase" id="RU362110"/>
    </source>
</evidence>
<proteinExistence type="inferred from homology"/>
<comment type="caution">
    <text evidence="8">The sequence shown here is derived from an EMBL/GenBank/DDBJ whole genome shotgun (WGS) entry which is preliminary data.</text>
</comment>
<dbReference type="EMBL" id="JABEYB010000014">
    <property type="protein sequence ID" value="NNU77710.1"/>
    <property type="molecule type" value="Genomic_DNA"/>
</dbReference>
<comment type="similarity">
    <text evidence="1 5">Belongs to the glycosyl hydrolase 32 family.</text>
</comment>
<dbReference type="Proteomes" id="UP000531659">
    <property type="component" value="Unassembled WGS sequence"/>
</dbReference>
<evidence type="ECO:0000259" key="6">
    <source>
        <dbReference type="Pfam" id="PF00251"/>
    </source>
</evidence>
<dbReference type="Gene3D" id="2.115.10.20">
    <property type="entry name" value="Glycosyl hydrolase domain, family 43"/>
    <property type="match status" value="1"/>
</dbReference>
<feature type="domain" description="Glycosyl hydrolase family 32 N-terminal" evidence="6">
    <location>
        <begin position="9"/>
        <end position="302"/>
    </location>
</feature>
<evidence type="ECO:0000313" key="8">
    <source>
        <dbReference type="EMBL" id="NNU77710.1"/>
    </source>
</evidence>
<dbReference type="InterPro" id="IPR051214">
    <property type="entry name" value="GH32_Enzymes"/>
</dbReference>
<dbReference type="Pfam" id="PF00251">
    <property type="entry name" value="Glyco_hydro_32N"/>
    <property type="match status" value="1"/>
</dbReference>
<dbReference type="SMART" id="SM00640">
    <property type="entry name" value="Glyco_32"/>
    <property type="match status" value="1"/>
</dbReference>
<dbReference type="RefSeq" id="WP_171298338.1">
    <property type="nucleotide sequence ID" value="NZ_CP087098.1"/>
</dbReference>
<dbReference type="InterPro" id="IPR023296">
    <property type="entry name" value="Glyco_hydro_beta-prop_sf"/>
</dbReference>
<protein>
    <recommendedName>
        <fullName evidence="2">beta-fructofuranosidase</fullName>
        <ecNumber evidence="2">3.2.1.26</ecNumber>
    </recommendedName>
</protein>
<dbReference type="SUPFAM" id="SSF49899">
    <property type="entry name" value="Concanavalin A-like lectins/glucanases"/>
    <property type="match status" value="1"/>
</dbReference>
<dbReference type="AlphaFoldDB" id="A0A7Y3SZ43"/>
<evidence type="ECO:0000256" key="2">
    <source>
        <dbReference type="ARBA" id="ARBA00012758"/>
    </source>
</evidence>
<dbReference type="PANTHER" id="PTHR43101:SF1">
    <property type="entry name" value="BETA-FRUCTOSIDASE"/>
    <property type="match status" value="1"/>
</dbReference>
<evidence type="ECO:0000256" key="1">
    <source>
        <dbReference type="ARBA" id="ARBA00009902"/>
    </source>
</evidence>
<dbReference type="GO" id="GO:0004564">
    <property type="term" value="F:beta-fructofuranosidase activity"/>
    <property type="evidence" value="ECO:0007669"/>
    <property type="project" value="UniProtKB-EC"/>
</dbReference>
<accession>A0A7Y3SZ43</accession>
<dbReference type="InterPro" id="IPR013320">
    <property type="entry name" value="ConA-like_dom_sf"/>
</dbReference>
<gene>
    <name evidence="8" type="ORF">HLQ16_17415</name>
</gene>
<reference evidence="8 9" key="1">
    <citation type="submission" date="2020-05" db="EMBL/GenBank/DDBJ databases">
        <title>Complete genome of Clostridium estertheticum subspecies estertheticum, isolated from Vacuum packed lamb meat from New Zealand imported to Switzerland.</title>
        <authorList>
            <person name="Wambui J."/>
            <person name="Stevens M.J.A."/>
            <person name="Stephan R."/>
        </authorList>
    </citation>
    <scope>NUCLEOTIDE SEQUENCE [LARGE SCALE GENOMIC DNA]</scope>
    <source>
        <strain evidence="8 9">CEST001</strain>
    </source>
</reference>
<dbReference type="InterPro" id="IPR013189">
    <property type="entry name" value="Glyco_hydro_32_C"/>
</dbReference>
<evidence type="ECO:0000256" key="4">
    <source>
        <dbReference type="ARBA" id="ARBA00023295"/>
    </source>
</evidence>
<dbReference type="InterPro" id="IPR018053">
    <property type="entry name" value="Glyco_hydro_32_AS"/>
</dbReference>
<dbReference type="Gene3D" id="2.60.120.560">
    <property type="entry name" value="Exo-inulinase, domain 1"/>
    <property type="match status" value="1"/>
</dbReference>
<evidence type="ECO:0000313" key="9">
    <source>
        <dbReference type="Proteomes" id="UP000531659"/>
    </source>
</evidence>
<name>A0A7Y3SZ43_9CLOT</name>
<dbReference type="CDD" id="cd08996">
    <property type="entry name" value="GH32_FFase"/>
    <property type="match status" value="1"/>
</dbReference>
<dbReference type="InterPro" id="IPR013148">
    <property type="entry name" value="Glyco_hydro_32_N"/>
</dbReference>
<keyword evidence="3 5" id="KW-0378">Hydrolase</keyword>
<dbReference type="GO" id="GO:0005975">
    <property type="term" value="P:carbohydrate metabolic process"/>
    <property type="evidence" value="ECO:0007669"/>
    <property type="project" value="InterPro"/>
</dbReference>
<dbReference type="InterPro" id="IPR001362">
    <property type="entry name" value="Glyco_hydro_32"/>
</dbReference>